<keyword evidence="2" id="KW-1185">Reference proteome</keyword>
<dbReference type="AlphaFoldDB" id="A0A4Y3RP14"/>
<name>A0A4Y3RP14_9ACTN</name>
<dbReference type="EMBL" id="BJMN01000030">
    <property type="protein sequence ID" value="GEB59109.1"/>
    <property type="molecule type" value="Genomic_DNA"/>
</dbReference>
<reference evidence="1 2" key="1">
    <citation type="submission" date="2019-06" db="EMBL/GenBank/DDBJ databases">
        <title>Whole genome shotgun sequence of Streptomyces gardneri NBRC 12865.</title>
        <authorList>
            <person name="Hosoyama A."/>
            <person name="Uohara A."/>
            <person name="Ohji S."/>
            <person name="Ichikawa N."/>
        </authorList>
    </citation>
    <scope>NUCLEOTIDE SEQUENCE [LARGE SCALE GENOMIC DNA]</scope>
    <source>
        <strain evidence="1 2">NBRC 12865</strain>
    </source>
</reference>
<protein>
    <submittedName>
        <fullName evidence="1">Uncharacterized protein</fullName>
    </submittedName>
</protein>
<comment type="caution">
    <text evidence="1">The sequence shown here is derived from an EMBL/GenBank/DDBJ whole genome shotgun (WGS) entry which is preliminary data.</text>
</comment>
<accession>A0A4Y3RP14</accession>
<dbReference type="Proteomes" id="UP000315226">
    <property type="component" value="Unassembled WGS sequence"/>
</dbReference>
<organism evidence="1 2">
    <name type="scientific">Streptomyces gardneri</name>
    <dbReference type="NCBI Taxonomy" id="66892"/>
    <lineage>
        <taxon>Bacteria</taxon>
        <taxon>Bacillati</taxon>
        <taxon>Actinomycetota</taxon>
        <taxon>Actinomycetes</taxon>
        <taxon>Kitasatosporales</taxon>
        <taxon>Streptomycetaceae</taxon>
        <taxon>Streptomyces</taxon>
    </lineage>
</organism>
<sequence>MGFGCHVLLPPFEVALNLTRPENRPAPQVRDGSGEVFVTGAPIRYDRPTDPRHLRHFEQSDELVIRLGHAFHDISP</sequence>
<evidence type="ECO:0000313" key="1">
    <source>
        <dbReference type="EMBL" id="GEB59109.1"/>
    </source>
</evidence>
<proteinExistence type="predicted"/>
<evidence type="ECO:0000313" key="2">
    <source>
        <dbReference type="Proteomes" id="UP000315226"/>
    </source>
</evidence>
<gene>
    <name evidence="1" type="ORF">SGA01_47140</name>
</gene>